<protein>
    <submittedName>
        <fullName evidence="3">Tripartite tricarboxylate transporter TctB family protein</fullName>
    </submittedName>
</protein>
<feature type="domain" description="DUF1468" evidence="2">
    <location>
        <begin position="11"/>
        <end position="143"/>
    </location>
</feature>
<proteinExistence type="predicted"/>
<keyword evidence="1" id="KW-0812">Transmembrane</keyword>
<keyword evidence="4" id="KW-1185">Reference proteome</keyword>
<keyword evidence="1" id="KW-1133">Transmembrane helix</keyword>
<dbReference type="EMBL" id="FNGH01000013">
    <property type="protein sequence ID" value="SDM45420.1"/>
    <property type="molecule type" value="Genomic_DNA"/>
</dbReference>
<reference evidence="4" key="1">
    <citation type="submission" date="2016-10" db="EMBL/GenBank/DDBJ databases">
        <authorList>
            <person name="Varghese N."/>
            <person name="Submissions S."/>
        </authorList>
    </citation>
    <scope>NUCLEOTIDE SEQUENCE [LARGE SCALE GENOMIC DNA]</scope>
    <source>
        <strain evidence="4">AAP</strain>
    </source>
</reference>
<feature type="transmembrane region" description="Helical" evidence="1">
    <location>
        <begin position="70"/>
        <end position="88"/>
    </location>
</feature>
<evidence type="ECO:0000259" key="2">
    <source>
        <dbReference type="Pfam" id="PF07331"/>
    </source>
</evidence>
<organism evidence="3 4">
    <name type="scientific">Franzmannia pantelleriensis</name>
    <dbReference type="NCBI Taxonomy" id="48727"/>
    <lineage>
        <taxon>Bacteria</taxon>
        <taxon>Pseudomonadati</taxon>
        <taxon>Pseudomonadota</taxon>
        <taxon>Gammaproteobacteria</taxon>
        <taxon>Oceanospirillales</taxon>
        <taxon>Halomonadaceae</taxon>
        <taxon>Franzmannia</taxon>
    </lineage>
</organism>
<sequence length="148" mass="15634">MMNVLISKDFLAGIVCVLLGGLVLVVASDYSFGTPRRMGPGFFPITLATLLLLLGVGIMLSSLRTRERLAALNLRPWLVIPAAIVAFALLLPRFGFAPAGLAVVLLAGLADRKANKLALTLLASVLVPAVWGLFALVLGVPIPFVTWS</sequence>
<keyword evidence="1" id="KW-0472">Membrane</keyword>
<dbReference type="Proteomes" id="UP000199107">
    <property type="component" value="Unassembled WGS sequence"/>
</dbReference>
<evidence type="ECO:0000313" key="3">
    <source>
        <dbReference type="EMBL" id="SDM45420.1"/>
    </source>
</evidence>
<dbReference type="Pfam" id="PF07331">
    <property type="entry name" value="TctB"/>
    <property type="match status" value="1"/>
</dbReference>
<gene>
    <name evidence="3" type="ORF">SAMN05192555_11381</name>
</gene>
<dbReference type="InterPro" id="IPR009936">
    <property type="entry name" value="DUF1468"/>
</dbReference>
<dbReference type="AlphaFoldDB" id="A0A1G9TCP7"/>
<dbReference type="STRING" id="48727.SAMN05192555_11381"/>
<name>A0A1G9TCP7_9GAMM</name>
<evidence type="ECO:0000256" key="1">
    <source>
        <dbReference type="SAM" id="Phobius"/>
    </source>
</evidence>
<feature type="transmembrane region" description="Helical" evidence="1">
    <location>
        <begin position="117"/>
        <end position="142"/>
    </location>
</feature>
<accession>A0A1G9TCP7</accession>
<feature type="transmembrane region" description="Helical" evidence="1">
    <location>
        <begin position="43"/>
        <end position="63"/>
    </location>
</feature>
<dbReference type="OrthoDB" id="5186924at2"/>
<evidence type="ECO:0000313" key="4">
    <source>
        <dbReference type="Proteomes" id="UP000199107"/>
    </source>
</evidence>